<name>A0A1B0DLG5_PHLPP</name>
<accession>A0A1B0DLG5</accession>
<sequence length="377" mass="44576">MLQKSAPYSAQFVQPFTRHIPPHFIPQQPSMFVPRGSTIPPRYLPPYQPSSSRRGNFNHYNQPAREIWCELCDWSFYSVAKLEQHKTEHRKCEIDGCSFEGHQRIVEKHIEMQHKSGLYNKLKNLESAEDIAKWREERRKNYPSAKNVELRRKAQEERVQRGERIPKDKSRFGQQRFNKQHKGQKNFNKKKRAYNDKRPNKERPSDPETIEQDSNQGIFMFKGTSEMEEFEEAKDNPLAKLVGMYGSDSESEEEDESRKDVVKDLNSQCIEPVDSEKDQRAESPKSEDKVHDPPEMQKEISENTKKKTIKRKAPKDNAEQPKRPTKIYEGLNYSFLRRKQPPTMLSRLLEKEIRHERNVLLQCVRFVVENNFLDTEK</sequence>
<evidence type="ECO:0000256" key="1">
    <source>
        <dbReference type="SAM" id="MobiDB-lite"/>
    </source>
</evidence>
<dbReference type="InterPro" id="IPR013087">
    <property type="entry name" value="Znf_C2H2_type"/>
</dbReference>
<dbReference type="PANTHER" id="PTHR13309:SF0">
    <property type="entry name" value="FMR1-INTERACTING PROTEIN NUFIP1"/>
    <property type="match status" value="1"/>
</dbReference>
<feature type="compositionally biased region" description="Basic residues" evidence="1">
    <location>
        <begin position="178"/>
        <end position="192"/>
    </location>
</feature>
<dbReference type="Pfam" id="PF10453">
    <property type="entry name" value="NUFIP1"/>
    <property type="match status" value="1"/>
</dbReference>
<dbReference type="VEuPathDB" id="VectorBase:PPAI009205"/>
<feature type="region of interest" description="Disordered" evidence="1">
    <location>
        <begin position="145"/>
        <end position="217"/>
    </location>
</feature>
<dbReference type="PANTHER" id="PTHR13309">
    <property type="entry name" value="NUCLEAR FRAGILE X MENTAL RETARDATION PROTEIN INTERACTING PROTEIN 1"/>
    <property type="match status" value="1"/>
</dbReference>
<dbReference type="PROSITE" id="PS00028">
    <property type="entry name" value="ZINC_FINGER_C2H2_1"/>
    <property type="match status" value="1"/>
</dbReference>
<feature type="compositionally biased region" description="Basic and acidic residues" evidence="1">
    <location>
        <begin position="274"/>
        <end position="305"/>
    </location>
</feature>
<proteinExistence type="predicted"/>
<feature type="region of interest" description="Disordered" evidence="1">
    <location>
        <begin position="245"/>
        <end position="325"/>
    </location>
</feature>
<dbReference type="GO" id="GO:0003723">
    <property type="term" value="F:RNA binding"/>
    <property type="evidence" value="ECO:0007669"/>
    <property type="project" value="InterPro"/>
</dbReference>
<dbReference type="GO" id="GO:0000492">
    <property type="term" value="P:box C/D snoRNP assembly"/>
    <property type="evidence" value="ECO:0007669"/>
    <property type="project" value="TreeGrafter"/>
</dbReference>
<keyword evidence="3" id="KW-1185">Reference proteome</keyword>
<dbReference type="VEuPathDB" id="VectorBase:PPAPM1_000611"/>
<feature type="compositionally biased region" description="Basic and acidic residues" evidence="1">
    <location>
        <begin position="148"/>
        <end position="171"/>
    </location>
</feature>
<feature type="compositionally biased region" description="Basic and acidic residues" evidence="1">
    <location>
        <begin position="193"/>
        <end position="206"/>
    </location>
</feature>
<dbReference type="GO" id="GO:0005634">
    <property type="term" value="C:nucleus"/>
    <property type="evidence" value="ECO:0007669"/>
    <property type="project" value="TreeGrafter"/>
</dbReference>
<dbReference type="EMBL" id="AJVK01016427">
    <property type="status" value="NOT_ANNOTATED_CDS"/>
    <property type="molecule type" value="Genomic_DNA"/>
</dbReference>
<reference evidence="2" key="1">
    <citation type="submission" date="2022-08" db="UniProtKB">
        <authorList>
            <consortium name="EnsemblMetazoa"/>
        </authorList>
    </citation>
    <scope>IDENTIFICATION</scope>
    <source>
        <strain evidence="2">Israel</strain>
    </source>
</reference>
<organism evidence="2 3">
    <name type="scientific">Phlebotomus papatasi</name>
    <name type="common">Sandfly</name>
    <dbReference type="NCBI Taxonomy" id="29031"/>
    <lineage>
        <taxon>Eukaryota</taxon>
        <taxon>Metazoa</taxon>
        <taxon>Ecdysozoa</taxon>
        <taxon>Arthropoda</taxon>
        <taxon>Hexapoda</taxon>
        <taxon>Insecta</taxon>
        <taxon>Pterygota</taxon>
        <taxon>Neoptera</taxon>
        <taxon>Endopterygota</taxon>
        <taxon>Diptera</taxon>
        <taxon>Nematocera</taxon>
        <taxon>Psychodoidea</taxon>
        <taxon>Psychodidae</taxon>
        <taxon>Phlebotomus</taxon>
        <taxon>Phlebotomus</taxon>
    </lineage>
</organism>
<dbReference type="InterPro" id="IPR019496">
    <property type="entry name" value="NUFIP1_cons_dom"/>
</dbReference>
<evidence type="ECO:0000313" key="2">
    <source>
        <dbReference type="EnsemblMetazoa" id="PPAI009205-PA"/>
    </source>
</evidence>
<protein>
    <submittedName>
        <fullName evidence="2">Uncharacterized protein</fullName>
    </submittedName>
</protein>
<dbReference type="AlphaFoldDB" id="A0A1B0DLG5"/>
<evidence type="ECO:0000313" key="3">
    <source>
        <dbReference type="Proteomes" id="UP000092462"/>
    </source>
</evidence>
<dbReference type="Proteomes" id="UP000092462">
    <property type="component" value="Unassembled WGS sequence"/>
</dbReference>
<dbReference type="InterPro" id="IPR039136">
    <property type="entry name" value="NUFIP1-like"/>
</dbReference>
<dbReference type="EnsemblMetazoa" id="PPAI009205-RA">
    <property type="protein sequence ID" value="PPAI009205-PA"/>
    <property type="gene ID" value="PPAI009205"/>
</dbReference>